<feature type="coiled-coil region" evidence="2">
    <location>
        <begin position="100"/>
        <end position="158"/>
    </location>
</feature>
<dbReference type="Gene3D" id="2.40.420.20">
    <property type="match status" value="1"/>
</dbReference>
<evidence type="ECO:0000313" key="7">
    <source>
        <dbReference type="Proteomes" id="UP000000466"/>
    </source>
</evidence>
<keyword evidence="2" id="KW-0175">Coiled coil</keyword>
<dbReference type="PANTHER" id="PTHR30469">
    <property type="entry name" value="MULTIDRUG RESISTANCE PROTEIN MDTA"/>
    <property type="match status" value="1"/>
</dbReference>
<reference evidence="6 7" key="1">
    <citation type="journal article" date="2013" name="Genome Announc.">
        <title>Complete genome sequence of Simiduia agarivorans SA1(T), a marine bacterium able to degrade a variety of polysaccharides.</title>
        <authorList>
            <person name="Lin S.Y."/>
            <person name="Shieh W.Y."/>
            <person name="Chen J.S."/>
            <person name="Tang S.L."/>
        </authorList>
    </citation>
    <scope>NUCLEOTIDE SEQUENCE [LARGE SCALE GENOMIC DNA]</scope>
    <source>
        <strain evidence="7">DSM 21679 / JCM 13881 / BCRC 17597 / SA1</strain>
    </source>
</reference>
<name>K4L0S5_SIMAS</name>
<sequence>MNSTTFTRSLALGLLAGALYAPHLWAQPPQMPPAAVEVAEAQSREIAPTIWVPGSVISRQDSRLSAELSGTLTWVAEVGDRVKKGQPIARLNDRIWALQVADDQADVARLQSNLTFLEKQVERNERLAQTNSASRAELERLTMEREMTRQQLKAAEIALERSQYDQTRAQLSAPFDGVVVERFAQPAEHIGAGQAVLRLTNTQALEVSAQAPLDSARHLHPDTQVAISNQKQTQPAQVRSLVPVGDARSRMMELRITVDASHWLIGEAVRVELPNGLAESAMTVPRDALVLREHQVYVFKIGPDDKAVKVQVKTGHGYGNRISVVGDLAEGDLIVVRGAERLQEGQLVNILKQHAAYEGLASNS</sequence>
<dbReference type="Pfam" id="PF25989">
    <property type="entry name" value="YknX_C"/>
    <property type="match status" value="1"/>
</dbReference>
<feature type="domain" description="CzcB-like barrel-sandwich hybrid" evidence="4">
    <location>
        <begin position="65"/>
        <end position="200"/>
    </location>
</feature>
<keyword evidence="3" id="KW-0732">Signal</keyword>
<dbReference type="HOGENOM" id="CLU_018816_1_4_6"/>
<gene>
    <name evidence="6" type="ordered locus">M5M_13020</name>
</gene>
<organism evidence="6 7">
    <name type="scientific">Simiduia agarivorans (strain DSM 21679 / JCM 13881 / BCRC 17597 / SA1)</name>
    <dbReference type="NCBI Taxonomy" id="1117647"/>
    <lineage>
        <taxon>Bacteria</taxon>
        <taxon>Pseudomonadati</taxon>
        <taxon>Pseudomonadota</taxon>
        <taxon>Gammaproteobacteria</taxon>
        <taxon>Cellvibrionales</taxon>
        <taxon>Cellvibrionaceae</taxon>
        <taxon>Simiduia</taxon>
    </lineage>
</organism>
<dbReference type="AlphaFoldDB" id="K4L0S5"/>
<dbReference type="RefSeq" id="WP_015047916.1">
    <property type="nucleotide sequence ID" value="NC_018868.3"/>
</dbReference>
<dbReference type="InterPro" id="IPR006143">
    <property type="entry name" value="RND_pump_MFP"/>
</dbReference>
<dbReference type="PANTHER" id="PTHR30469:SF15">
    <property type="entry name" value="HLYD FAMILY OF SECRETION PROTEINS"/>
    <property type="match status" value="1"/>
</dbReference>
<dbReference type="InterPro" id="IPR058647">
    <property type="entry name" value="BSH_CzcB-like"/>
</dbReference>
<dbReference type="Gene3D" id="1.10.287.470">
    <property type="entry name" value="Helix hairpin bin"/>
    <property type="match status" value="1"/>
</dbReference>
<evidence type="ECO:0000313" key="6">
    <source>
        <dbReference type="EMBL" id="AFU99752.1"/>
    </source>
</evidence>
<dbReference type="eggNOG" id="COG0845">
    <property type="taxonomic scope" value="Bacteria"/>
</dbReference>
<dbReference type="Pfam" id="PF25973">
    <property type="entry name" value="BSH_CzcB"/>
    <property type="match status" value="1"/>
</dbReference>
<dbReference type="STRING" id="1117647.M5M_13020"/>
<dbReference type="Proteomes" id="UP000000466">
    <property type="component" value="Chromosome"/>
</dbReference>
<proteinExistence type="inferred from homology"/>
<evidence type="ECO:0000256" key="2">
    <source>
        <dbReference type="SAM" id="Coils"/>
    </source>
</evidence>
<dbReference type="Gene3D" id="2.40.50.100">
    <property type="match status" value="1"/>
</dbReference>
<dbReference type="EMBL" id="CP003746">
    <property type="protein sequence ID" value="AFU99752.1"/>
    <property type="molecule type" value="Genomic_DNA"/>
</dbReference>
<feature type="domain" description="YknX-like C-terminal permuted SH3-like" evidence="5">
    <location>
        <begin position="281"/>
        <end position="349"/>
    </location>
</feature>
<dbReference type="GO" id="GO:1990281">
    <property type="term" value="C:efflux pump complex"/>
    <property type="evidence" value="ECO:0007669"/>
    <property type="project" value="TreeGrafter"/>
</dbReference>
<evidence type="ECO:0000256" key="1">
    <source>
        <dbReference type="ARBA" id="ARBA00009477"/>
    </source>
</evidence>
<feature type="signal peptide" evidence="3">
    <location>
        <begin position="1"/>
        <end position="26"/>
    </location>
</feature>
<protein>
    <submittedName>
        <fullName evidence="6">RND family efflux transporter MFP subunit</fullName>
    </submittedName>
</protein>
<dbReference type="NCBIfam" id="TIGR01730">
    <property type="entry name" value="RND_mfp"/>
    <property type="match status" value="1"/>
</dbReference>
<dbReference type="KEGG" id="saga:M5M_13020"/>
<feature type="chain" id="PRO_5003878381" evidence="3">
    <location>
        <begin position="27"/>
        <end position="364"/>
    </location>
</feature>
<evidence type="ECO:0000259" key="4">
    <source>
        <dbReference type="Pfam" id="PF25973"/>
    </source>
</evidence>
<dbReference type="GO" id="GO:0015562">
    <property type="term" value="F:efflux transmembrane transporter activity"/>
    <property type="evidence" value="ECO:0007669"/>
    <property type="project" value="TreeGrafter"/>
</dbReference>
<dbReference type="InterPro" id="IPR058637">
    <property type="entry name" value="YknX-like_C"/>
</dbReference>
<comment type="similarity">
    <text evidence="1">Belongs to the membrane fusion protein (MFP) (TC 8.A.1) family.</text>
</comment>
<keyword evidence="7" id="KW-1185">Reference proteome</keyword>
<evidence type="ECO:0000256" key="3">
    <source>
        <dbReference type="SAM" id="SignalP"/>
    </source>
</evidence>
<dbReference type="OrthoDB" id="9806939at2"/>
<evidence type="ECO:0000259" key="5">
    <source>
        <dbReference type="Pfam" id="PF25989"/>
    </source>
</evidence>
<dbReference type="SUPFAM" id="SSF111369">
    <property type="entry name" value="HlyD-like secretion proteins"/>
    <property type="match status" value="1"/>
</dbReference>
<accession>K4L0S5</accession>
<dbReference type="Gene3D" id="2.40.30.170">
    <property type="match status" value="1"/>
</dbReference>